<evidence type="ECO:0000313" key="6">
    <source>
        <dbReference type="EMBL" id="ACL66213.1"/>
    </source>
</evidence>
<dbReference type="RefSeq" id="WP_012633964.1">
    <property type="nucleotide sequence ID" value="NC_011891.1"/>
</dbReference>
<dbReference type="Gene3D" id="1.25.40.10">
    <property type="entry name" value="Tetratricopeptide repeat domain"/>
    <property type="match status" value="2"/>
</dbReference>
<gene>
    <name evidence="6" type="ordered locus">A2cp1_2876</name>
</gene>
<dbReference type="HOGENOM" id="CLU_050356_0_0_7"/>
<dbReference type="CDD" id="cd06257">
    <property type="entry name" value="DnaJ"/>
    <property type="match status" value="1"/>
</dbReference>
<dbReference type="InterPro" id="IPR019734">
    <property type="entry name" value="TPR_rpt"/>
</dbReference>
<dbReference type="Proteomes" id="UP000007089">
    <property type="component" value="Chromosome"/>
</dbReference>
<evidence type="ECO:0000313" key="7">
    <source>
        <dbReference type="Proteomes" id="UP000007089"/>
    </source>
</evidence>
<sequence>MDRYSGFAFDPADLQEDVDLGAERRREILFAEGSLPRWTHWDVLGLPWNAPVEAARAAYLEKVKVFHPDRYPGKRLGSYRARLEKVFRRLTEARDVLADEARRAAYVRETAPADEFARMELRKLEDERRSEERRARLARQSPLVARAARVADLVRRGKESLRAGQVVQAANDLVLAQGMDPQNAEVAALAAEARRRAAVQRAGDAYERGLAAEAMGAPVKALAAFREALEADPRHARAAAGGARAALTAGDAVAARALAEAAVRAQPTAGFAHEALGLALEAQGARKEARRALERAVELDPKLEQARERLKRLRWSFLG</sequence>
<dbReference type="PRINTS" id="PR00625">
    <property type="entry name" value="JDOMAIN"/>
</dbReference>
<name>B8JER7_ANAD2</name>
<keyword evidence="4" id="KW-0175">Coiled coil</keyword>
<keyword evidence="6" id="KW-0346">Stress response</keyword>
<keyword evidence="7" id="KW-1185">Reference proteome</keyword>
<keyword evidence="1" id="KW-0677">Repeat</keyword>
<protein>
    <submittedName>
        <fullName evidence="6">Heat shock protein DnaJ domain protein</fullName>
    </submittedName>
</protein>
<organism evidence="6 7">
    <name type="scientific">Anaeromyxobacter dehalogenans (strain ATCC BAA-258 / DSM 21875 / 2CP-1)</name>
    <dbReference type="NCBI Taxonomy" id="455488"/>
    <lineage>
        <taxon>Bacteria</taxon>
        <taxon>Pseudomonadati</taxon>
        <taxon>Myxococcota</taxon>
        <taxon>Myxococcia</taxon>
        <taxon>Myxococcales</taxon>
        <taxon>Cystobacterineae</taxon>
        <taxon>Anaeromyxobacteraceae</taxon>
        <taxon>Anaeromyxobacter</taxon>
    </lineage>
</organism>
<dbReference type="InterPro" id="IPR011990">
    <property type="entry name" value="TPR-like_helical_dom_sf"/>
</dbReference>
<evidence type="ECO:0000256" key="1">
    <source>
        <dbReference type="ARBA" id="ARBA00022737"/>
    </source>
</evidence>
<dbReference type="SUPFAM" id="SSF48452">
    <property type="entry name" value="TPR-like"/>
    <property type="match status" value="1"/>
</dbReference>
<proteinExistence type="predicted"/>
<dbReference type="SUPFAM" id="SSF46565">
    <property type="entry name" value="Chaperone J-domain"/>
    <property type="match status" value="1"/>
</dbReference>
<dbReference type="Pfam" id="PF00226">
    <property type="entry name" value="DnaJ"/>
    <property type="match status" value="1"/>
</dbReference>
<dbReference type="InterPro" id="IPR036869">
    <property type="entry name" value="J_dom_sf"/>
</dbReference>
<dbReference type="InterPro" id="IPR001623">
    <property type="entry name" value="DnaJ_domain"/>
</dbReference>
<dbReference type="SMART" id="SM00271">
    <property type="entry name" value="DnaJ"/>
    <property type="match status" value="1"/>
</dbReference>
<dbReference type="PROSITE" id="PS50076">
    <property type="entry name" value="DNAJ_2"/>
    <property type="match status" value="1"/>
</dbReference>
<dbReference type="AlphaFoldDB" id="B8JER7"/>
<evidence type="ECO:0000259" key="5">
    <source>
        <dbReference type="PROSITE" id="PS50076"/>
    </source>
</evidence>
<dbReference type="InterPro" id="IPR013105">
    <property type="entry name" value="TPR_2"/>
</dbReference>
<dbReference type="KEGG" id="acp:A2cp1_2876"/>
<feature type="repeat" description="TPR" evidence="3">
    <location>
        <begin position="270"/>
        <end position="303"/>
    </location>
</feature>
<accession>B8JER7</accession>
<evidence type="ECO:0000256" key="3">
    <source>
        <dbReference type="PROSITE-ProRule" id="PRU00339"/>
    </source>
</evidence>
<dbReference type="PROSITE" id="PS50005">
    <property type="entry name" value="TPR"/>
    <property type="match status" value="1"/>
</dbReference>
<dbReference type="EMBL" id="CP001359">
    <property type="protein sequence ID" value="ACL66213.1"/>
    <property type="molecule type" value="Genomic_DNA"/>
</dbReference>
<dbReference type="Pfam" id="PF07719">
    <property type="entry name" value="TPR_2"/>
    <property type="match status" value="1"/>
</dbReference>
<feature type="domain" description="J" evidence="5">
    <location>
        <begin position="39"/>
        <end position="110"/>
    </location>
</feature>
<dbReference type="Gene3D" id="1.10.287.110">
    <property type="entry name" value="DnaJ domain"/>
    <property type="match status" value="1"/>
</dbReference>
<evidence type="ECO:0000256" key="2">
    <source>
        <dbReference type="ARBA" id="ARBA00022803"/>
    </source>
</evidence>
<feature type="coiled-coil region" evidence="4">
    <location>
        <begin position="114"/>
        <end position="141"/>
    </location>
</feature>
<reference evidence="6" key="1">
    <citation type="submission" date="2009-01" db="EMBL/GenBank/DDBJ databases">
        <title>Complete sequence of Anaeromyxobacter dehalogenans 2CP-1.</title>
        <authorList>
            <consortium name="US DOE Joint Genome Institute"/>
            <person name="Lucas S."/>
            <person name="Copeland A."/>
            <person name="Lapidus A."/>
            <person name="Glavina del Rio T."/>
            <person name="Dalin E."/>
            <person name="Tice H."/>
            <person name="Bruce D."/>
            <person name="Goodwin L."/>
            <person name="Pitluck S."/>
            <person name="Saunders E."/>
            <person name="Brettin T."/>
            <person name="Detter J.C."/>
            <person name="Han C."/>
            <person name="Larimer F."/>
            <person name="Land M."/>
            <person name="Hauser L."/>
            <person name="Kyrpides N."/>
            <person name="Ovchinnikova G."/>
            <person name="Beliaev A.S."/>
            <person name="Richardson P."/>
        </authorList>
    </citation>
    <scope>NUCLEOTIDE SEQUENCE</scope>
    <source>
        <strain evidence="6">2CP-1</strain>
    </source>
</reference>
<evidence type="ECO:0000256" key="4">
    <source>
        <dbReference type="SAM" id="Coils"/>
    </source>
</evidence>
<dbReference type="SMART" id="SM00028">
    <property type="entry name" value="TPR"/>
    <property type="match status" value="3"/>
</dbReference>
<keyword evidence="2 3" id="KW-0802">TPR repeat</keyword>